<dbReference type="InterPro" id="IPR041588">
    <property type="entry name" value="Integrase_H2C2"/>
</dbReference>
<organism evidence="2 3">
    <name type="scientific">Austropuccinia psidii MF-1</name>
    <dbReference type="NCBI Taxonomy" id="1389203"/>
    <lineage>
        <taxon>Eukaryota</taxon>
        <taxon>Fungi</taxon>
        <taxon>Dikarya</taxon>
        <taxon>Basidiomycota</taxon>
        <taxon>Pucciniomycotina</taxon>
        <taxon>Pucciniomycetes</taxon>
        <taxon>Pucciniales</taxon>
        <taxon>Sphaerophragmiaceae</taxon>
        <taxon>Austropuccinia</taxon>
    </lineage>
</organism>
<name>A0A9Q3HPA0_9BASI</name>
<gene>
    <name evidence="2" type="ORF">O181_049994</name>
</gene>
<dbReference type="AlphaFoldDB" id="A0A9Q3HPA0"/>
<proteinExistence type="predicted"/>
<keyword evidence="3" id="KW-1185">Reference proteome</keyword>
<dbReference type="Proteomes" id="UP000765509">
    <property type="component" value="Unassembled WGS sequence"/>
</dbReference>
<evidence type="ECO:0000313" key="3">
    <source>
        <dbReference type="Proteomes" id="UP000765509"/>
    </source>
</evidence>
<protein>
    <recommendedName>
        <fullName evidence="1">Integrase zinc-binding domain-containing protein</fullName>
    </recommendedName>
</protein>
<reference evidence="2" key="1">
    <citation type="submission" date="2021-03" db="EMBL/GenBank/DDBJ databases">
        <title>Draft genome sequence of rust myrtle Austropuccinia psidii MF-1, a brazilian biotype.</title>
        <authorList>
            <person name="Quecine M.C."/>
            <person name="Pachon D.M.R."/>
            <person name="Bonatelli M.L."/>
            <person name="Correr F.H."/>
            <person name="Franceschini L.M."/>
            <person name="Leite T.F."/>
            <person name="Margarido G.R.A."/>
            <person name="Almeida C.A."/>
            <person name="Ferrarezi J.A."/>
            <person name="Labate C.A."/>
        </authorList>
    </citation>
    <scope>NUCLEOTIDE SEQUENCE</scope>
    <source>
        <strain evidence="2">MF-1</strain>
    </source>
</reference>
<dbReference type="Pfam" id="PF17921">
    <property type="entry name" value="Integrase_H2C2"/>
    <property type="match status" value="1"/>
</dbReference>
<dbReference type="Gene3D" id="1.10.340.70">
    <property type="match status" value="1"/>
</dbReference>
<evidence type="ECO:0000259" key="1">
    <source>
        <dbReference type="Pfam" id="PF17921"/>
    </source>
</evidence>
<evidence type="ECO:0000313" key="2">
    <source>
        <dbReference type="EMBL" id="MBW0510279.1"/>
    </source>
</evidence>
<sequence length="140" mass="16296">MEIDRRKDFKFFEWAPEFGTLDSDNTEPEGMETLILVKFFNSVTKAYSKHKHCSMMLQLLQQEYRSPELEKGRGALHASALTVIDGDHSSLILQECHDCPYMGHMSEGRTKERVASTAGWPQWEEELSEYINTCERFQKE</sequence>
<comment type="caution">
    <text evidence="2">The sequence shown here is derived from an EMBL/GenBank/DDBJ whole genome shotgun (WGS) entry which is preliminary data.</text>
</comment>
<accession>A0A9Q3HPA0</accession>
<dbReference type="EMBL" id="AVOT02021455">
    <property type="protein sequence ID" value="MBW0510279.1"/>
    <property type="molecule type" value="Genomic_DNA"/>
</dbReference>
<feature type="domain" description="Integrase zinc-binding" evidence="1">
    <location>
        <begin position="90"/>
        <end position="139"/>
    </location>
</feature>